<evidence type="ECO:0000256" key="3">
    <source>
        <dbReference type="ARBA" id="ARBA00022833"/>
    </source>
</evidence>
<dbReference type="InterPro" id="IPR020458">
    <property type="entry name" value="Znf_DskA_TraR_CS"/>
</dbReference>
<keyword evidence="2" id="KW-0863">Zinc-finger</keyword>
<dbReference type="PROSITE" id="PS51128">
    <property type="entry name" value="ZF_DKSA_2"/>
    <property type="match status" value="1"/>
</dbReference>
<name>A0A3B1BM38_9ZZZZ</name>
<evidence type="ECO:0000256" key="1">
    <source>
        <dbReference type="ARBA" id="ARBA00022723"/>
    </source>
</evidence>
<evidence type="ECO:0000259" key="4">
    <source>
        <dbReference type="Pfam" id="PF01258"/>
    </source>
</evidence>
<dbReference type="InterPro" id="IPR000962">
    <property type="entry name" value="Znf_DskA_TraR"/>
</dbReference>
<dbReference type="InterPro" id="IPR037187">
    <property type="entry name" value="DnaK_N"/>
</dbReference>
<dbReference type="PROSITE" id="PS01102">
    <property type="entry name" value="ZF_DKSA_1"/>
    <property type="match status" value="1"/>
</dbReference>
<dbReference type="EMBL" id="UOGA01000044">
    <property type="protein sequence ID" value="VAX15601.1"/>
    <property type="molecule type" value="Genomic_DNA"/>
</dbReference>
<reference evidence="5" key="1">
    <citation type="submission" date="2018-06" db="EMBL/GenBank/DDBJ databases">
        <authorList>
            <person name="Zhirakovskaya E."/>
        </authorList>
    </citation>
    <scope>NUCLEOTIDE SEQUENCE</scope>
</reference>
<keyword evidence="3" id="KW-0862">Zinc</keyword>
<dbReference type="PANTHER" id="PTHR33823">
    <property type="entry name" value="RNA POLYMERASE-BINDING TRANSCRIPTION FACTOR DKSA-RELATED"/>
    <property type="match status" value="1"/>
</dbReference>
<gene>
    <name evidence="5" type="ORF">MNBD_NITROSPINAE04-926</name>
</gene>
<dbReference type="Pfam" id="PF01258">
    <property type="entry name" value="zf-dskA_traR"/>
    <property type="match status" value="1"/>
</dbReference>
<organism evidence="5">
    <name type="scientific">hydrothermal vent metagenome</name>
    <dbReference type="NCBI Taxonomy" id="652676"/>
    <lineage>
        <taxon>unclassified sequences</taxon>
        <taxon>metagenomes</taxon>
        <taxon>ecological metagenomes</taxon>
    </lineage>
</organism>
<accession>A0A3B1BM38</accession>
<feature type="domain" description="Zinc finger DksA/TraR C4-type" evidence="4">
    <location>
        <begin position="79"/>
        <end position="114"/>
    </location>
</feature>
<dbReference type="GO" id="GO:0008270">
    <property type="term" value="F:zinc ion binding"/>
    <property type="evidence" value="ECO:0007669"/>
    <property type="project" value="UniProtKB-KW"/>
</dbReference>
<evidence type="ECO:0000256" key="2">
    <source>
        <dbReference type="ARBA" id="ARBA00022771"/>
    </source>
</evidence>
<protein>
    <recommendedName>
        <fullName evidence="4">Zinc finger DksA/TraR C4-type domain-containing protein</fullName>
    </recommendedName>
</protein>
<dbReference type="SUPFAM" id="SSF109635">
    <property type="entry name" value="DnaK suppressor protein DksA, alpha-hairpin domain"/>
    <property type="match status" value="1"/>
</dbReference>
<dbReference type="SUPFAM" id="SSF57716">
    <property type="entry name" value="Glucocorticoid receptor-like (DNA-binding domain)"/>
    <property type="match status" value="1"/>
</dbReference>
<dbReference type="AlphaFoldDB" id="A0A3B1BM38"/>
<dbReference type="PANTHER" id="PTHR33823:SF4">
    <property type="entry name" value="GENERAL STRESS PROTEIN 16O"/>
    <property type="match status" value="1"/>
</dbReference>
<proteinExistence type="predicted"/>
<keyword evidence="1" id="KW-0479">Metal-binding</keyword>
<sequence length="114" mass="13006">MDKNSAARFRETLVSLKEQLAGDHERIVGASSEEFGADLPDINDEAARTMSRRILLEIGDKNFDAINQVNEALDRIEKGEYGECEECEDNIPIKRLELLPFAKYCVECQERLEK</sequence>
<dbReference type="Gene3D" id="1.20.120.910">
    <property type="entry name" value="DksA, coiled-coil domain"/>
    <property type="match status" value="1"/>
</dbReference>
<evidence type="ECO:0000313" key="5">
    <source>
        <dbReference type="EMBL" id="VAX15601.1"/>
    </source>
</evidence>